<keyword evidence="1" id="KW-0732">Signal</keyword>
<sequence>MLCALCKWILLLSIIQSTDAFRALNSLLHPSRISSRSSASTSNGHQVFAALIKLRPRPCLPLRCEVDDSRAVPAEDPFFDVDDSVHRLQTERDKVLAELDLERAMNVHGEIGAREKVLLCALAALEESVGTVYGLQSPQSERVQALKSVVLQSNDNWSLLKMSEPVLEGSNSGGDLRSSKEKLMAELNCDCQLSRDGVVGARERVLMSALTALVEGVGELYGPDSTVSERLREVQEEVLEGRQWSLLQVSDPVPSGDASEDDYEAVGRVLRGDGGAAAPGQPRSMWQLALERERILQELNSALPSVGGEVSAREEALRAALARVEAAICGEQGLL</sequence>
<protein>
    <submittedName>
        <fullName evidence="2">Uncharacterized protein</fullName>
    </submittedName>
</protein>
<evidence type="ECO:0000256" key="1">
    <source>
        <dbReference type="SAM" id="SignalP"/>
    </source>
</evidence>
<name>A0A7S0QEH3_9CRYP</name>
<evidence type="ECO:0000313" key="2">
    <source>
        <dbReference type="EMBL" id="CAD8625977.1"/>
    </source>
</evidence>
<feature type="signal peptide" evidence="1">
    <location>
        <begin position="1"/>
        <end position="20"/>
    </location>
</feature>
<proteinExistence type="predicted"/>
<organism evidence="2">
    <name type="scientific">Cryptomonas curvata</name>
    <dbReference type="NCBI Taxonomy" id="233186"/>
    <lineage>
        <taxon>Eukaryota</taxon>
        <taxon>Cryptophyceae</taxon>
        <taxon>Cryptomonadales</taxon>
        <taxon>Cryptomonadaceae</taxon>
        <taxon>Cryptomonas</taxon>
    </lineage>
</organism>
<accession>A0A7S0QEH3</accession>
<feature type="chain" id="PRO_5031259877" evidence="1">
    <location>
        <begin position="21"/>
        <end position="335"/>
    </location>
</feature>
<dbReference type="EMBL" id="HBEZ01006448">
    <property type="protein sequence ID" value="CAD8625977.1"/>
    <property type="molecule type" value="Transcribed_RNA"/>
</dbReference>
<dbReference type="AlphaFoldDB" id="A0A7S0QEH3"/>
<gene>
    <name evidence="2" type="ORF">CCUR1050_LOCUS3655</name>
</gene>
<reference evidence="2" key="1">
    <citation type="submission" date="2021-01" db="EMBL/GenBank/DDBJ databases">
        <authorList>
            <person name="Corre E."/>
            <person name="Pelletier E."/>
            <person name="Niang G."/>
            <person name="Scheremetjew M."/>
            <person name="Finn R."/>
            <person name="Kale V."/>
            <person name="Holt S."/>
            <person name="Cochrane G."/>
            <person name="Meng A."/>
            <person name="Brown T."/>
            <person name="Cohen L."/>
        </authorList>
    </citation>
    <scope>NUCLEOTIDE SEQUENCE</scope>
    <source>
        <strain evidence="2">CCAP979/52</strain>
    </source>
</reference>